<dbReference type="GeneID" id="8098965"/>
<dbReference type="InterPro" id="IPR024481">
    <property type="entry name" value="Helicase_Sen1_N"/>
</dbReference>
<feature type="domain" description="CCHC-type" evidence="11">
    <location>
        <begin position="1212"/>
        <end position="1228"/>
    </location>
</feature>
<evidence type="ECO:0000256" key="10">
    <source>
        <dbReference type="SAM" id="MobiDB-lite"/>
    </source>
</evidence>
<feature type="region of interest" description="Disordered" evidence="10">
    <location>
        <begin position="1120"/>
        <end position="1158"/>
    </location>
</feature>
<dbReference type="CDD" id="cd18808">
    <property type="entry name" value="SF1_C_Upf1"/>
    <property type="match status" value="1"/>
</dbReference>
<evidence type="ECO:0000313" key="12">
    <source>
        <dbReference type="EMBL" id="EED19380.1"/>
    </source>
</evidence>
<evidence type="ECO:0000256" key="9">
    <source>
        <dbReference type="SAM" id="Coils"/>
    </source>
</evidence>
<dbReference type="GO" id="GO:0004519">
    <property type="term" value="F:endonuclease activity"/>
    <property type="evidence" value="ECO:0007669"/>
    <property type="project" value="UniProtKB-KW"/>
</dbReference>
<evidence type="ECO:0000256" key="4">
    <source>
        <dbReference type="ARBA" id="ARBA00022801"/>
    </source>
</evidence>
<dbReference type="GO" id="GO:0006369">
    <property type="term" value="P:termination of RNA polymerase II transcription"/>
    <property type="evidence" value="ECO:0007669"/>
    <property type="project" value="TreeGrafter"/>
</dbReference>
<dbReference type="Pfam" id="PF23576">
    <property type="entry name" value="SEN1_barrel"/>
    <property type="match status" value="1"/>
</dbReference>
<feature type="compositionally biased region" description="Low complexity" evidence="10">
    <location>
        <begin position="1268"/>
        <end position="1278"/>
    </location>
</feature>
<feature type="region of interest" description="Disordered" evidence="10">
    <location>
        <begin position="270"/>
        <end position="346"/>
    </location>
</feature>
<dbReference type="InterPro" id="IPR027417">
    <property type="entry name" value="P-loop_NTPase"/>
</dbReference>
<dbReference type="Proteomes" id="UP000001745">
    <property type="component" value="Unassembled WGS sequence"/>
</dbReference>
<reference evidence="13" key="1">
    <citation type="journal article" date="2015" name="Genome Announc.">
        <title>Genome sequence of the AIDS-associated pathogen Penicillium marneffei (ATCC18224) and its near taxonomic relative Talaromyces stipitatus (ATCC10500).</title>
        <authorList>
            <person name="Nierman W.C."/>
            <person name="Fedorova-Abrams N.D."/>
            <person name="Andrianopoulos A."/>
        </authorList>
    </citation>
    <scope>NUCLEOTIDE SEQUENCE [LARGE SCALE GENOMIC DNA]</scope>
    <source>
        <strain evidence="13">ATCC 10500 / CBS 375.48 / QM 6759 / NRRL 1006</strain>
    </source>
</reference>
<dbReference type="FunFam" id="3.40.50.300:FF:001152">
    <property type="entry name" value="tRNA-splicing endonuclease, putative"/>
    <property type="match status" value="1"/>
</dbReference>
<dbReference type="VEuPathDB" id="FungiDB:TSTA_026850"/>
<dbReference type="HOGENOM" id="CLU_000459_0_0_1"/>
<feature type="compositionally biased region" description="Acidic residues" evidence="10">
    <location>
        <begin position="299"/>
        <end position="313"/>
    </location>
</feature>
<dbReference type="OrthoDB" id="6513042at2759"/>
<feature type="region of interest" description="Disordered" evidence="10">
    <location>
        <begin position="159"/>
        <end position="182"/>
    </location>
</feature>
<dbReference type="SMART" id="SM00343">
    <property type="entry name" value="ZnF_C2HC"/>
    <property type="match status" value="3"/>
</dbReference>
<dbReference type="GO" id="GO:0008270">
    <property type="term" value="F:zinc ion binding"/>
    <property type="evidence" value="ECO:0007669"/>
    <property type="project" value="UniProtKB-KW"/>
</dbReference>
<keyword evidence="5" id="KW-0347">Helicase</keyword>
<dbReference type="Gene3D" id="4.10.60.10">
    <property type="entry name" value="Zinc finger, CCHC-type"/>
    <property type="match status" value="1"/>
</dbReference>
<keyword evidence="7" id="KW-0539">Nucleus</keyword>
<keyword evidence="6" id="KW-0067">ATP-binding</keyword>
<evidence type="ECO:0000256" key="3">
    <source>
        <dbReference type="ARBA" id="ARBA00022741"/>
    </source>
</evidence>
<dbReference type="eggNOG" id="KOG1801">
    <property type="taxonomic scope" value="Eukaryota"/>
</dbReference>
<feature type="region of interest" description="Disordered" evidence="10">
    <location>
        <begin position="1251"/>
        <end position="1391"/>
    </location>
</feature>
<evidence type="ECO:0000256" key="2">
    <source>
        <dbReference type="ARBA" id="ARBA00007913"/>
    </source>
</evidence>
<dbReference type="GO" id="GO:0004386">
    <property type="term" value="F:helicase activity"/>
    <property type="evidence" value="ECO:0007669"/>
    <property type="project" value="UniProtKB-KW"/>
</dbReference>
<feature type="compositionally biased region" description="Polar residues" evidence="10">
    <location>
        <begin position="159"/>
        <end position="173"/>
    </location>
</feature>
<dbReference type="InterPro" id="IPR047187">
    <property type="entry name" value="SF1_C_Upf1"/>
</dbReference>
<keyword evidence="8" id="KW-0863">Zinc-finger</keyword>
<keyword evidence="3" id="KW-0547">Nucleotide-binding</keyword>
<comment type="subcellular location">
    <subcellularLocation>
        <location evidence="1">Nucleus</location>
    </subcellularLocation>
</comment>
<dbReference type="PANTHER" id="PTHR10887:SF495">
    <property type="entry name" value="HELICASE SENATAXIN ISOFORM X1-RELATED"/>
    <property type="match status" value="1"/>
</dbReference>
<organism evidence="12 13">
    <name type="scientific">Talaromyces stipitatus (strain ATCC 10500 / CBS 375.48 / QM 6759 / NRRL 1006)</name>
    <name type="common">Penicillium stipitatum</name>
    <dbReference type="NCBI Taxonomy" id="441959"/>
    <lineage>
        <taxon>Eukaryota</taxon>
        <taxon>Fungi</taxon>
        <taxon>Dikarya</taxon>
        <taxon>Ascomycota</taxon>
        <taxon>Pezizomycotina</taxon>
        <taxon>Eurotiomycetes</taxon>
        <taxon>Eurotiomycetidae</taxon>
        <taxon>Eurotiales</taxon>
        <taxon>Trichocomaceae</taxon>
        <taxon>Talaromyces</taxon>
        <taxon>Talaromyces sect. Talaromyces</taxon>
    </lineage>
</organism>
<keyword evidence="8" id="KW-0479">Metal-binding</keyword>
<evidence type="ECO:0000256" key="1">
    <source>
        <dbReference type="ARBA" id="ARBA00004123"/>
    </source>
</evidence>
<evidence type="ECO:0000259" key="11">
    <source>
        <dbReference type="PROSITE" id="PS50158"/>
    </source>
</evidence>
<dbReference type="InterPro" id="IPR001878">
    <property type="entry name" value="Znf_CCHC"/>
</dbReference>
<feature type="compositionally biased region" description="Basic and acidic residues" evidence="10">
    <location>
        <begin position="235"/>
        <end position="252"/>
    </location>
</feature>
<dbReference type="CDD" id="cd18042">
    <property type="entry name" value="DEXXQc_SETX"/>
    <property type="match status" value="1"/>
</dbReference>
<dbReference type="Pfam" id="PF12726">
    <property type="entry name" value="SEN1_N"/>
    <property type="match status" value="1"/>
</dbReference>
<feature type="compositionally biased region" description="Polar residues" evidence="10">
    <location>
        <begin position="205"/>
        <end position="217"/>
    </location>
</feature>
<keyword evidence="13" id="KW-1185">Reference proteome</keyword>
<dbReference type="Pfam" id="PF13086">
    <property type="entry name" value="AAA_11"/>
    <property type="match status" value="1"/>
</dbReference>
<dbReference type="PANTHER" id="PTHR10887">
    <property type="entry name" value="DNA2/NAM7 HELICASE FAMILY"/>
    <property type="match status" value="1"/>
</dbReference>
<evidence type="ECO:0000256" key="8">
    <source>
        <dbReference type="PROSITE-ProRule" id="PRU00047"/>
    </source>
</evidence>
<feature type="region of interest" description="Disordered" evidence="10">
    <location>
        <begin position="197"/>
        <end position="252"/>
    </location>
</feature>
<dbReference type="GO" id="GO:0016604">
    <property type="term" value="C:nuclear body"/>
    <property type="evidence" value="ECO:0007669"/>
    <property type="project" value="TreeGrafter"/>
</dbReference>
<gene>
    <name evidence="12" type="ORF">TSTA_026850</name>
</gene>
<proteinExistence type="inferred from homology"/>
<dbReference type="PhylomeDB" id="B8M4U5"/>
<dbReference type="GO" id="GO:0001147">
    <property type="term" value="F:transcription termination site sequence-specific DNA binding"/>
    <property type="evidence" value="ECO:0007669"/>
    <property type="project" value="TreeGrafter"/>
</dbReference>
<comment type="similarity">
    <text evidence="2">Belongs to the DNA2/NAM7 helicase family.</text>
</comment>
<dbReference type="SUPFAM" id="SSF57756">
    <property type="entry name" value="Retrovirus zinc finger-like domains"/>
    <property type="match status" value="1"/>
</dbReference>
<feature type="compositionally biased region" description="Basic and acidic residues" evidence="10">
    <location>
        <begin position="1380"/>
        <end position="1391"/>
    </location>
</feature>
<accession>B8M4U5</accession>
<keyword evidence="8" id="KW-0862">Zinc</keyword>
<sequence length="1391" mass="154188">MTEAWHNRGNDKKVMLEFCRDTIQFADVLFAQYAVFASAMSGGDVSREDSVREALLQYPTGTMKGMVKWLRLKDEYLATTLVGLVSKILRRLGELNITTVDRSALQIIENVAVTGLIKTMLTAREKAELVRALEAYYKKPVVTASTAALKKQSSITAFAKQADSSGRSTPNRSTSEDDYGESSVLDETLLQLSRSVESNKARIASQPQKKISTTTKSPLVLPKPPSRPAAVSVESFREKREKEREAKRKRDLAELQRLKKNIAGVGVAEQTAGQGSGVQGGIKGKDHTPVDGMMVGSDSESDEGSDDDDEVDAELFGKKSASTPAAVREYQESKRRALKQQGPVKKVRQWRSAKDMRARLVPDLTSLHRTLLEWDFFANGDLPPNSGRTDYSLITSTFRDPVEYQRTFEPLLVLEAWQGFQSAKEEANFKPFEITVATRLSVDSFMEVSTSLKSAADLKDFGLGEADIVLLSKSRDPANDKSAPHCLGRISGINRKKGNVEVSYRVNPGSAMVSSLAPGVTLWAVRITSLTPLEREYGALMALQYYDLCEEIIKAKPSPILKYNESSLKPLVDNYNVNQAQAKAIKSALDNDAFTLIQGPPGSGKTKTIVALVGALLSGTLGNQHSVAISRPSAPQTKAHSANATATKKLLVCAPSNAAVDELVMRFKAGIKTLNGQSEKLSVIRLGRSDAINTNVLDVTLDELVNARLNQSVPKPSEDNNPQKIFEDHKSTDTAFKEARSKLDQFRAKGQTPPDDLLREFELLKKKRTQLSQEIDNARDRNNAIARNNDLTRRRIQQEIVDGAHVICATLSGSGHEMFQNLSIDFETVIIDEAAQSIELSALIPLKYGCAKCILVGDPKQLPPTVLSKEASRFQYEQSLFVRMQSNHPNDVHLLDIQYRMHPAISRFPSVTFYDGLLQDGPDMAKLRARPWHNSQLLSPYRFFDVQGLHQSASKGHSLINVAELNVAMQLYERLLTDFKSIDFSGKIGIITPYKGQLREMKIRFAAKYGNSIFSKVEFNTTDAFQGRESEVIIFSCVRASNKGIGFLSDIRRMNVGLTRAKSSLWVLGNSQSLIQGEFWGKLITDARQRNLYTDGDVLRMLQRPQFTGYQNVDMVDADANDSSTSTVQTPTETRSLNEMESVSARNTPTPVLSGPSGGFNGLDDTKTCAYCGSFDHFTRNCDNAEALELAKGMCFRCKQPGHTKIRCTAPRCLMCGEVGHVSEGCQSKELLPQREMNRIAHEETRLKRAQQAKREEIKQKHIQAHDPGIPIIKSTKSPSPPPQRQQQTGKRKLPPSGPFAKNSKRKVDAEIPQEVPKNLVKPSRDGPGYQRIAQDRNPMNPNGSKAMVDNNMIQAPRGPKGARPDNLPPRPPMPMRKKKEADPFIRPKRR</sequence>
<dbReference type="STRING" id="441959.B8M4U5"/>
<dbReference type="InterPro" id="IPR036875">
    <property type="entry name" value="Znf_CCHC_sf"/>
</dbReference>
<dbReference type="InterPro" id="IPR041677">
    <property type="entry name" value="DNA2/NAM7_AAA_11"/>
</dbReference>
<dbReference type="GO" id="GO:0005524">
    <property type="term" value="F:ATP binding"/>
    <property type="evidence" value="ECO:0007669"/>
    <property type="project" value="UniProtKB-KW"/>
</dbReference>
<keyword evidence="12" id="KW-0540">Nuclease</keyword>
<evidence type="ECO:0000256" key="7">
    <source>
        <dbReference type="ARBA" id="ARBA00023242"/>
    </source>
</evidence>
<name>B8M4U5_TALSN</name>
<dbReference type="RefSeq" id="XP_002479814.1">
    <property type="nucleotide sequence ID" value="XM_002479769.1"/>
</dbReference>
<dbReference type="InterPro" id="IPR056474">
    <property type="entry name" value="SEN1_barrel"/>
</dbReference>
<dbReference type="OMA" id="WHSTELL"/>
<feature type="coiled-coil region" evidence="9">
    <location>
        <begin position="761"/>
        <end position="788"/>
    </location>
</feature>
<dbReference type="InterPro" id="IPR045055">
    <property type="entry name" value="DNA2/NAM7-like"/>
</dbReference>
<dbReference type="PROSITE" id="PS50158">
    <property type="entry name" value="ZF_CCHC"/>
    <property type="match status" value="1"/>
</dbReference>
<dbReference type="SUPFAM" id="SSF52540">
    <property type="entry name" value="P-loop containing nucleoside triphosphate hydrolases"/>
    <property type="match status" value="1"/>
</dbReference>
<dbReference type="GO" id="GO:0005694">
    <property type="term" value="C:chromosome"/>
    <property type="evidence" value="ECO:0007669"/>
    <property type="project" value="UniProtKB-ARBA"/>
</dbReference>
<keyword evidence="9" id="KW-0175">Coiled coil</keyword>
<protein>
    <submittedName>
        <fullName evidence="12">tRNA-splicing endonuclease, putative</fullName>
    </submittedName>
</protein>
<evidence type="ECO:0000313" key="13">
    <source>
        <dbReference type="Proteomes" id="UP000001745"/>
    </source>
</evidence>
<keyword evidence="12" id="KW-0255">Endonuclease</keyword>
<dbReference type="GO" id="GO:0016787">
    <property type="term" value="F:hydrolase activity"/>
    <property type="evidence" value="ECO:0007669"/>
    <property type="project" value="UniProtKB-KW"/>
</dbReference>
<dbReference type="FunFam" id="3.40.50.300:FF:000326">
    <property type="entry name" value="P-loop containing nucleoside triphosphate hydrolase"/>
    <property type="match status" value="1"/>
</dbReference>
<evidence type="ECO:0000256" key="5">
    <source>
        <dbReference type="ARBA" id="ARBA00022806"/>
    </source>
</evidence>
<dbReference type="InParanoid" id="B8M4U5"/>
<dbReference type="Gene3D" id="3.40.50.300">
    <property type="entry name" value="P-loop containing nucleotide triphosphate hydrolases"/>
    <property type="match status" value="2"/>
</dbReference>
<dbReference type="InterPro" id="IPR041679">
    <property type="entry name" value="DNA2/NAM7-like_C"/>
</dbReference>
<keyword evidence="4" id="KW-0378">Hydrolase</keyword>
<feature type="compositionally biased region" description="Polar residues" evidence="10">
    <location>
        <begin position="1121"/>
        <end position="1151"/>
    </location>
</feature>
<dbReference type="Pfam" id="PF13087">
    <property type="entry name" value="AAA_12"/>
    <property type="match status" value="1"/>
</dbReference>
<dbReference type="EMBL" id="EQ962654">
    <property type="protein sequence ID" value="EED19380.1"/>
    <property type="molecule type" value="Genomic_DNA"/>
</dbReference>
<evidence type="ECO:0000256" key="6">
    <source>
        <dbReference type="ARBA" id="ARBA00022840"/>
    </source>
</evidence>
<feature type="compositionally biased region" description="Basic and acidic residues" evidence="10">
    <location>
        <begin position="1251"/>
        <end position="1260"/>
    </location>
</feature>